<accession>A0AB39BHI6</accession>
<dbReference type="PANTHER" id="PTHR34987:SF2">
    <property type="entry name" value="B, PUTATIVE (AFU_ORTHOLOGUE AFUA_7G05040)-RELATED"/>
    <property type="match status" value="1"/>
</dbReference>
<protein>
    <recommendedName>
        <fullName evidence="1">Alpha-L-rhamnosidase six-hairpin glycosidase domain-containing protein</fullName>
    </recommendedName>
</protein>
<sequence>MWITSVQQTEGVFGFRLSFKTAHPERLVLHVSADERFELYLDGQLLDTGPGPADRVAWAFVTLEAEVPAGHHHLAARVWRLGDRAPYSQMSAHRLGFILQSEGVSPPLHTGHAPWVVAPLAGIRFSESDSTRAAGWNSHFDGSAYPSGWEVGEARAQFGPPVVLERGRSAQDANEYSLSTRLLVPTRLPAQQRSSRGLGTVRAATFLDRDAVAGDHLLSALVDLIESGNDTVVPPGVAVELICDLEDYICAYTRLTAEGGEGARIGVWWQESLYEHDGQKGNRDIVAGKVFPDGERSSAPAGHTFIAGGGPCSFSTLWWNAGRYIRFVVDTTGASHPTRIAALTLLATRYPYDSRAGVEPSDPDLAWVVEVCTRTLHNCSHESMMDCPYYEQLQYVGDSRMQALLAYATTDDDRLARAAIEAFDRSRSLPSGLTASRYPSRVRQEIPGFSLWWVAMVYDFALWRGDEVFVRSMLPGVRAVLDVFYAHLDGEGLLRPPNGWQFVDWVDDWAQGVPPGAQAGQPYAHLQFQYALALAMGAQVEEWMGEPHLAEMHTERRRHVLSAAERFFWDDQRGVYADDVAHSAFSEHAQALAVLAGAAHGSKGLARVLTDDQAAKASHYFAFYVIEALGVVGDHRQIRAQLQRWTALRPTGLLTTPEEPEPSRSDCHAWSAHPIVHLATTAVGVKPAAPGWSKIRISDPVRGIGELRVSIPTPRGVLHADFVGGSAAYRWQNGDHLSSDDLINLSSSTSQPRRRVQ</sequence>
<dbReference type="GO" id="GO:0005975">
    <property type="term" value="P:carbohydrate metabolic process"/>
    <property type="evidence" value="ECO:0007669"/>
    <property type="project" value="InterPro"/>
</dbReference>
<dbReference type="EMBL" id="CP162511">
    <property type="protein sequence ID" value="XDI05836.1"/>
    <property type="molecule type" value="Genomic_DNA"/>
</dbReference>
<dbReference type="InterPro" id="IPR012341">
    <property type="entry name" value="6hp_glycosidase-like_sf"/>
</dbReference>
<dbReference type="RefSeq" id="WP_368498225.1">
    <property type="nucleotide sequence ID" value="NZ_CP162511.1"/>
</dbReference>
<dbReference type="InterPro" id="IPR035396">
    <property type="entry name" value="Bac_rhamnosid6H"/>
</dbReference>
<feature type="domain" description="Alpha-L-rhamnosidase six-hairpin glycosidase" evidence="1">
    <location>
        <begin position="358"/>
        <end position="599"/>
    </location>
</feature>
<gene>
    <name evidence="2" type="ORF">ABFY20_01715</name>
</gene>
<organism evidence="2">
    <name type="scientific">Herbiconiux sp. A18JL235</name>
    <dbReference type="NCBI Taxonomy" id="3152363"/>
    <lineage>
        <taxon>Bacteria</taxon>
        <taxon>Bacillati</taxon>
        <taxon>Actinomycetota</taxon>
        <taxon>Actinomycetes</taxon>
        <taxon>Micrococcales</taxon>
        <taxon>Microbacteriaceae</taxon>
        <taxon>Herbiconiux</taxon>
    </lineage>
</organism>
<name>A0AB39BHI6_9MICO</name>
<evidence type="ECO:0000259" key="1">
    <source>
        <dbReference type="Pfam" id="PF17389"/>
    </source>
</evidence>
<dbReference type="AlphaFoldDB" id="A0AB39BHI6"/>
<reference evidence="2" key="1">
    <citation type="submission" date="2024-05" db="EMBL/GenBank/DDBJ databases">
        <title>Herbiconiux sp. A18JL235.</title>
        <authorList>
            <person name="Zhang G."/>
        </authorList>
    </citation>
    <scope>NUCLEOTIDE SEQUENCE</scope>
    <source>
        <strain evidence="2">A18JL235</strain>
    </source>
</reference>
<dbReference type="Gene3D" id="2.60.420.10">
    <property type="entry name" value="Maltose phosphorylase, domain 3"/>
    <property type="match status" value="1"/>
</dbReference>
<dbReference type="Gene3D" id="1.50.10.10">
    <property type="match status" value="1"/>
</dbReference>
<dbReference type="Pfam" id="PF17389">
    <property type="entry name" value="Bac_rhamnosid6H"/>
    <property type="match status" value="1"/>
</dbReference>
<dbReference type="PANTHER" id="PTHR34987">
    <property type="entry name" value="C, PUTATIVE (AFU_ORTHOLOGUE AFUA_3G02880)-RELATED"/>
    <property type="match status" value="1"/>
</dbReference>
<dbReference type="InterPro" id="IPR008928">
    <property type="entry name" value="6-hairpin_glycosidase_sf"/>
</dbReference>
<dbReference type="Gene3D" id="2.60.120.260">
    <property type="entry name" value="Galactose-binding domain-like"/>
    <property type="match status" value="1"/>
</dbReference>
<evidence type="ECO:0000313" key="2">
    <source>
        <dbReference type="EMBL" id="XDI05836.1"/>
    </source>
</evidence>
<dbReference type="SUPFAM" id="SSF48208">
    <property type="entry name" value="Six-hairpin glycosidases"/>
    <property type="match status" value="1"/>
</dbReference>
<proteinExistence type="predicted"/>